<dbReference type="RefSeq" id="WP_196987045.1">
    <property type="nucleotide sequence ID" value="NZ_JADWYS010000001.1"/>
</dbReference>
<dbReference type="InterPro" id="IPR010164">
    <property type="entry name" value="Orn_aminotrans"/>
</dbReference>
<dbReference type="GO" id="GO:0004587">
    <property type="term" value="F:ornithine aminotransferase activity"/>
    <property type="evidence" value="ECO:0007669"/>
    <property type="project" value="UniProtKB-EC"/>
</dbReference>
<dbReference type="CDD" id="cd00610">
    <property type="entry name" value="OAT_like"/>
    <property type="match status" value="1"/>
</dbReference>
<dbReference type="Pfam" id="PF00202">
    <property type="entry name" value="Aminotran_3"/>
    <property type="match status" value="1"/>
</dbReference>
<dbReference type="PANTHER" id="PTHR11986:SF18">
    <property type="entry name" value="ORNITHINE AMINOTRANSFERASE, MITOCHONDRIAL"/>
    <property type="match status" value="1"/>
</dbReference>
<dbReference type="InterPro" id="IPR015421">
    <property type="entry name" value="PyrdxlP-dep_Trfase_major"/>
</dbReference>
<evidence type="ECO:0000256" key="2">
    <source>
        <dbReference type="ARBA" id="ARBA00004998"/>
    </source>
</evidence>
<dbReference type="InterPro" id="IPR049704">
    <property type="entry name" value="Aminotrans_3_PPA_site"/>
</dbReference>
<dbReference type="PROSITE" id="PS00600">
    <property type="entry name" value="AA_TRANSFER_CLASS_3"/>
    <property type="match status" value="1"/>
</dbReference>
<dbReference type="GO" id="GO:0030170">
    <property type="term" value="F:pyridoxal phosphate binding"/>
    <property type="evidence" value="ECO:0007669"/>
    <property type="project" value="InterPro"/>
</dbReference>
<dbReference type="GO" id="GO:0042802">
    <property type="term" value="F:identical protein binding"/>
    <property type="evidence" value="ECO:0007669"/>
    <property type="project" value="TreeGrafter"/>
</dbReference>
<dbReference type="EC" id="2.6.1.13" evidence="3"/>
<dbReference type="InterPro" id="IPR005814">
    <property type="entry name" value="Aminotrans_3"/>
</dbReference>
<evidence type="ECO:0000313" key="9">
    <source>
        <dbReference type="Proteomes" id="UP000651050"/>
    </source>
</evidence>
<dbReference type="InterPro" id="IPR015424">
    <property type="entry name" value="PyrdxlP-dep_Trfase"/>
</dbReference>
<comment type="pathway">
    <text evidence="2">Amino-acid biosynthesis; L-proline biosynthesis; L-glutamate 5-semialdehyde from L-ornithine: step 1/1.</text>
</comment>
<comment type="caution">
    <text evidence="8">The sequence shown here is derived from an EMBL/GenBank/DDBJ whole genome shotgun (WGS) entry which is preliminary data.</text>
</comment>
<keyword evidence="9" id="KW-1185">Reference proteome</keyword>
<name>A0A931MHS1_9BURK</name>
<dbReference type="Gene3D" id="3.75.10.10">
    <property type="entry name" value="L-arginine/glycine Amidinotransferase, Chain A"/>
    <property type="match status" value="1"/>
</dbReference>
<dbReference type="Gene3D" id="3.40.640.10">
    <property type="entry name" value="Type I PLP-dependent aspartate aminotransferase-like (Major domain)"/>
    <property type="match status" value="1"/>
</dbReference>
<evidence type="ECO:0000256" key="4">
    <source>
        <dbReference type="ARBA" id="ARBA00022576"/>
    </source>
</evidence>
<dbReference type="SUPFAM" id="SSF53383">
    <property type="entry name" value="PLP-dependent transferases"/>
    <property type="match status" value="1"/>
</dbReference>
<organism evidence="8 9">
    <name type="scientific">Caenimonas aquaedulcis</name>
    <dbReference type="NCBI Taxonomy" id="2793270"/>
    <lineage>
        <taxon>Bacteria</taxon>
        <taxon>Pseudomonadati</taxon>
        <taxon>Pseudomonadota</taxon>
        <taxon>Betaproteobacteria</taxon>
        <taxon>Burkholderiales</taxon>
        <taxon>Comamonadaceae</taxon>
        <taxon>Caenimonas</taxon>
    </lineage>
</organism>
<dbReference type="Proteomes" id="UP000651050">
    <property type="component" value="Unassembled WGS sequence"/>
</dbReference>
<keyword evidence="5 8" id="KW-0808">Transferase</keyword>
<keyword evidence="6" id="KW-0663">Pyridoxal phosphate</keyword>
<gene>
    <name evidence="8" type="primary">rocD</name>
    <name evidence="8" type="ORF">I5803_14470</name>
</gene>
<evidence type="ECO:0000313" key="8">
    <source>
        <dbReference type="EMBL" id="MBG9389237.1"/>
    </source>
</evidence>
<proteinExistence type="predicted"/>
<comment type="cofactor">
    <cofactor evidence="1">
        <name>pyridoxal 5'-phosphate</name>
        <dbReference type="ChEBI" id="CHEBI:597326"/>
    </cofactor>
</comment>
<dbReference type="Pfam" id="PF19420">
    <property type="entry name" value="DDAH_eukar"/>
    <property type="match status" value="1"/>
</dbReference>
<dbReference type="NCBIfam" id="TIGR01885">
    <property type="entry name" value="Orn_aminotrans"/>
    <property type="match status" value="1"/>
</dbReference>
<dbReference type="EMBL" id="JADWYS010000001">
    <property type="protein sequence ID" value="MBG9389237.1"/>
    <property type="molecule type" value="Genomic_DNA"/>
</dbReference>
<protein>
    <recommendedName>
        <fullName evidence="3">ornithine aminotransferase</fullName>
        <ecNumber evidence="3">2.6.1.13</ecNumber>
    </recommendedName>
    <alternativeName>
        <fullName evidence="7">Ornithine--oxo-acid aminotransferase</fullName>
    </alternativeName>
</protein>
<evidence type="ECO:0000256" key="7">
    <source>
        <dbReference type="ARBA" id="ARBA00030587"/>
    </source>
</evidence>
<dbReference type="InterPro" id="IPR015422">
    <property type="entry name" value="PyrdxlP-dep_Trfase_small"/>
</dbReference>
<evidence type="ECO:0000256" key="3">
    <source>
        <dbReference type="ARBA" id="ARBA00012924"/>
    </source>
</evidence>
<reference evidence="8" key="1">
    <citation type="submission" date="2020-11" db="EMBL/GenBank/DDBJ databases">
        <title>Bacterial whole genome sequence for Caenimonas sp. DR4.4.</title>
        <authorList>
            <person name="Le V."/>
            <person name="Ko S.-R."/>
            <person name="Ahn C.-Y."/>
            <person name="Oh H.-M."/>
        </authorList>
    </citation>
    <scope>NUCLEOTIDE SEQUENCE</scope>
    <source>
        <strain evidence="8">DR4.4</strain>
    </source>
</reference>
<keyword evidence="4 8" id="KW-0032">Aminotransferase</keyword>
<sequence length="732" mass="78930">MDASTVSTTQNFIGKEARWGARNYQPVPVVVDHARDCLVWDVEGRTYIDMMGAYSAVSHGHLHPRIVAAAERQLGRVAVTSRAYHGTTLGPFLEKLCAIAGFERALPMNTGAEAVETAIKCARRWGHFVKGIADGRQEILVARGNFHGRTSTIVGFSSEPEYRAGFGPFAPGFAHFDFGDMDSVRAAATGNTCAVLVEPIQGEAGVIVPPAGFFAELREWCTKNNVLLIIDEVQSGLGRTGRWFAFEHEGIRPDALILGKALGGGLLPVSAFLADDAVMGVFNPGSHGSTFGGNALAAAVALEGLKVIEDENLVARSAALGEYLNKRLREVAAEAAPLVRAVRGRGLWVGVDIDPAHATARELVEKLAAGGVLSKETHDTVIRFAPPLTITKALVDRAVQVFRQVLLDKRARLAINSIAAARPAAATSPSEVTARVKAQDTVPQLLMSPPDYFEVAYAINPWMKPEQWSLDAKRLSRDALAGWNALRARYESLGAHVSVKPAVKGLPDLVFTANCAVVLDGKAVMARYLNAERAGEEAHGQRMFEQLKARGDIDAILHTPEGVYFEGAGDAIYDAGRKLMWMGYGQRSSRFAHHTIEQAFGIPTFSLELVDPHYYHLDTAFCLLSGGDVVYHPAAFTEEGRAQIRAIVGDKLIEAPQEDAENLGVNSVCFGADVVLCHCSDALRATLEARGYRVHVVPLGSFNRSGGAAYCLTLRLDNLYKGRTRGGEKLAA</sequence>
<accession>A0A931MHS1</accession>
<dbReference type="InterPro" id="IPR050103">
    <property type="entry name" value="Class-III_PLP-dep_AT"/>
</dbReference>
<evidence type="ECO:0000256" key="5">
    <source>
        <dbReference type="ARBA" id="ARBA00022679"/>
    </source>
</evidence>
<dbReference type="Gene3D" id="3.90.1150.10">
    <property type="entry name" value="Aspartate Aminotransferase, domain 1"/>
    <property type="match status" value="1"/>
</dbReference>
<dbReference type="AlphaFoldDB" id="A0A931MHS1"/>
<dbReference type="FunFam" id="3.40.640.10:FF:000011">
    <property type="entry name" value="Ornithine aminotransferase"/>
    <property type="match status" value="1"/>
</dbReference>
<dbReference type="SUPFAM" id="SSF55909">
    <property type="entry name" value="Pentein"/>
    <property type="match status" value="1"/>
</dbReference>
<dbReference type="PANTHER" id="PTHR11986">
    <property type="entry name" value="AMINOTRANSFERASE CLASS III"/>
    <property type="match status" value="1"/>
</dbReference>
<evidence type="ECO:0000256" key="6">
    <source>
        <dbReference type="ARBA" id="ARBA00022898"/>
    </source>
</evidence>
<evidence type="ECO:0000256" key="1">
    <source>
        <dbReference type="ARBA" id="ARBA00001933"/>
    </source>
</evidence>